<dbReference type="FunFam" id="3.40.50.300:FF:002582">
    <property type="entry name" value="Nicotinamide riboside kinase, variant"/>
    <property type="match status" value="1"/>
</dbReference>
<dbReference type="Gene3D" id="3.40.50.300">
    <property type="entry name" value="P-loop containing nucleotide triphosphate hydrolases"/>
    <property type="match status" value="1"/>
</dbReference>
<dbReference type="InterPro" id="IPR027417">
    <property type="entry name" value="P-loop_NTPase"/>
</dbReference>
<keyword evidence="2" id="KW-1185">Reference proteome</keyword>
<dbReference type="EMBL" id="KN820174">
    <property type="protein sequence ID" value="KIJ06758.1"/>
    <property type="molecule type" value="Genomic_DNA"/>
</dbReference>
<accession>A0A0C9T625</accession>
<gene>
    <name evidence="1" type="ORF">PAXINDRAFT_91531</name>
</gene>
<reference evidence="1 2" key="1">
    <citation type="submission" date="2014-06" db="EMBL/GenBank/DDBJ databases">
        <authorList>
            <consortium name="DOE Joint Genome Institute"/>
            <person name="Kuo A."/>
            <person name="Kohler A."/>
            <person name="Nagy L.G."/>
            <person name="Floudas D."/>
            <person name="Copeland A."/>
            <person name="Barry K.W."/>
            <person name="Cichocki N."/>
            <person name="Veneault-Fourrey C."/>
            <person name="LaButti K."/>
            <person name="Lindquist E.A."/>
            <person name="Lipzen A."/>
            <person name="Lundell T."/>
            <person name="Morin E."/>
            <person name="Murat C."/>
            <person name="Sun H."/>
            <person name="Tunlid A."/>
            <person name="Henrissat B."/>
            <person name="Grigoriev I.V."/>
            <person name="Hibbett D.S."/>
            <person name="Martin F."/>
            <person name="Nordberg H.P."/>
            <person name="Cantor M.N."/>
            <person name="Hua S.X."/>
        </authorList>
    </citation>
    <scope>NUCLEOTIDE SEQUENCE [LARGE SCALE GENOMIC DNA]</scope>
    <source>
        <strain evidence="1 2">ATCC 200175</strain>
    </source>
</reference>
<proteinExistence type="predicted"/>
<dbReference type="CDD" id="cd02024">
    <property type="entry name" value="NRK1"/>
    <property type="match status" value="1"/>
</dbReference>
<organism evidence="1 2">
    <name type="scientific">Paxillus involutus ATCC 200175</name>
    <dbReference type="NCBI Taxonomy" id="664439"/>
    <lineage>
        <taxon>Eukaryota</taxon>
        <taxon>Fungi</taxon>
        <taxon>Dikarya</taxon>
        <taxon>Basidiomycota</taxon>
        <taxon>Agaricomycotina</taxon>
        <taxon>Agaricomycetes</taxon>
        <taxon>Agaricomycetidae</taxon>
        <taxon>Boletales</taxon>
        <taxon>Paxilineae</taxon>
        <taxon>Paxillaceae</taxon>
        <taxon>Paxillus</taxon>
    </lineage>
</organism>
<dbReference type="OrthoDB" id="10041966at2759"/>
<evidence type="ECO:0000313" key="1">
    <source>
        <dbReference type="EMBL" id="KIJ06758.1"/>
    </source>
</evidence>
<evidence type="ECO:0000313" key="2">
    <source>
        <dbReference type="Proteomes" id="UP000053647"/>
    </source>
</evidence>
<reference evidence="2" key="2">
    <citation type="submission" date="2015-01" db="EMBL/GenBank/DDBJ databases">
        <title>Evolutionary Origins and Diversification of the Mycorrhizal Mutualists.</title>
        <authorList>
            <consortium name="DOE Joint Genome Institute"/>
            <consortium name="Mycorrhizal Genomics Consortium"/>
            <person name="Kohler A."/>
            <person name="Kuo A."/>
            <person name="Nagy L.G."/>
            <person name="Floudas D."/>
            <person name="Copeland A."/>
            <person name="Barry K.W."/>
            <person name="Cichocki N."/>
            <person name="Veneault-Fourrey C."/>
            <person name="LaButti K."/>
            <person name="Lindquist E.A."/>
            <person name="Lipzen A."/>
            <person name="Lundell T."/>
            <person name="Morin E."/>
            <person name="Murat C."/>
            <person name="Riley R."/>
            <person name="Ohm R."/>
            <person name="Sun H."/>
            <person name="Tunlid A."/>
            <person name="Henrissat B."/>
            <person name="Grigoriev I.V."/>
            <person name="Hibbett D.S."/>
            <person name="Martin F."/>
        </authorList>
    </citation>
    <scope>NUCLEOTIDE SEQUENCE [LARGE SCALE GENOMIC DNA]</scope>
    <source>
        <strain evidence="2">ATCC 200175</strain>
    </source>
</reference>
<dbReference type="HOGENOM" id="CLU_058668_1_1_1"/>
<dbReference type="Proteomes" id="UP000053647">
    <property type="component" value="Unassembled WGS sequence"/>
</dbReference>
<name>A0A0C9T625_PAXIN</name>
<evidence type="ECO:0008006" key="3">
    <source>
        <dbReference type="Google" id="ProtNLM"/>
    </source>
</evidence>
<feature type="non-terminal residue" evidence="1">
    <location>
        <position position="264"/>
    </location>
</feature>
<dbReference type="PANTHER" id="PTHR10285">
    <property type="entry name" value="URIDINE KINASE"/>
    <property type="match status" value="1"/>
</dbReference>
<protein>
    <recommendedName>
        <fullName evidence="3">P-loop containing nucleoside triphosphate hydrolase protein</fullName>
    </recommendedName>
</protein>
<sequence length="264" mass="30096">EMDNLQTKVILVGIGGATCSGKTTLVKHLKNILPNSVIIHQDDFAPPQELLPIHPVYNLQDWDAPQGAIDWPRLTAFLKSVKQNGAIPPNHISRDHLNKRKDIPVDADTSQELRVRFEKLATEQENKGVRVIWGLVDGFLLYWDKGIIDELDIHLFLRLPQDVLKQRRRERQGPGYRTAGKGYSLSGTLWHDPPMYWEQIVYPAYVEAHQDMFEHGDVENGKLTGEKEVTGAVMMEPVKKGEEMTMDDMVRRSCEVLADFMDKS</sequence>
<dbReference type="AlphaFoldDB" id="A0A0C9T625"/>
<dbReference type="SUPFAM" id="SSF52540">
    <property type="entry name" value="P-loop containing nucleoside triphosphate hydrolases"/>
    <property type="match status" value="1"/>
</dbReference>